<dbReference type="GO" id="GO:0006508">
    <property type="term" value="P:proteolysis"/>
    <property type="evidence" value="ECO:0007669"/>
    <property type="project" value="UniProtKB-KW"/>
</dbReference>
<feature type="transmembrane region" description="Helical" evidence="7">
    <location>
        <begin position="174"/>
        <end position="193"/>
    </location>
</feature>
<comment type="caution">
    <text evidence="9">The sequence shown here is derived from an EMBL/GenBank/DDBJ whole genome shotgun (WGS) entry which is preliminary data.</text>
</comment>
<keyword evidence="10" id="KW-1185">Reference proteome</keyword>
<evidence type="ECO:0000313" key="9">
    <source>
        <dbReference type="EMBL" id="MED3561553.1"/>
    </source>
</evidence>
<organism evidence="9 10">
    <name type="scientific">Bacillus xiapuensis</name>
    <dbReference type="NCBI Taxonomy" id="2014075"/>
    <lineage>
        <taxon>Bacteria</taxon>
        <taxon>Bacillati</taxon>
        <taxon>Bacillota</taxon>
        <taxon>Bacilli</taxon>
        <taxon>Bacillales</taxon>
        <taxon>Bacillaceae</taxon>
        <taxon>Bacillus</taxon>
    </lineage>
</organism>
<keyword evidence="4" id="KW-0378">Hydrolase</keyword>
<accession>A0ABU6N5S0</accession>
<evidence type="ECO:0000256" key="3">
    <source>
        <dbReference type="ARBA" id="ARBA00022692"/>
    </source>
</evidence>
<protein>
    <submittedName>
        <fullName evidence="9">Rhomboid family intramembrane serine protease</fullName>
    </submittedName>
</protein>
<keyword evidence="9" id="KW-0645">Protease</keyword>
<dbReference type="InterPro" id="IPR035952">
    <property type="entry name" value="Rhomboid-like_sf"/>
</dbReference>
<gene>
    <name evidence="9" type="ORF">P4447_03180</name>
</gene>
<evidence type="ECO:0000256" key="6">
    <source>
        <dbReference type="ARBA" id="ARBA00023136"/>
    </source>
</evidence>
<feature type="transmembrane region" description="Helical" evidence="7">
    <location>
        <begin position="58"/>
        <end position="85"/>
    </location>
</feature>
<dbReference type="Proteomes" id="UP001330749">
    <property type="component" value="Unassembled WGS sequence"/>
</dbReference>
<evidence type="ECO:0000256" key="2">
    <source>
        <dbReference type="ARBA" id="ARBA00009045"/>
    </source>
</evidence>
<feature type="transmembrane region" description="Helical" evidence="7">
    <location>
        <begin position="12"/>
        <end position="38"/>
    </location>
</feature>
<proteinExistence type="inferred from homology"/>
<evidence type="ECO:0000259" key="8">
    <source>
        <dbReference type="Pfam" id="PF01694"/>
    </source>
</evidence>
<evidence type="ECO:0000313" key="10">
    <source>
        <dbReference type="Proteomes" id="UP001330749"/>
    </source>
</evidence>
<keyword evidence="5 7" id="KW-1133">Transmembrane helix</keyword>
<feature type="transmembrane region" description="Helical" evidence="7">
    <location>
        <begin position="97"/>
        <end position="115"/>
    </location>
</feature>
<sequence>MFTRTEGFREFIRLYPIVSIIIAIHIVLYLFTVLPIFPNYWFFEHLSGVNLYIWKGEYWRLITPTFLHSGFAHMLFNSISLLLFGPALERMLGGGKFLFVYLVSGLIANLATLVFEPLSYTHVGSSGAIFGLFGYYLAIILFRKNWLSRQNSQVILVLCALSLIMTFLQTNINIIAHLFGLLGGFLLGAIPYYNKRELSNSIKDVTTWASGKRKRITVKSPLKFLFWGIVILIVIIGIFSQK</sequence>
<evidence type="ECO:0000256" key="5">
    <source>
        <dbReference type="ARBA" id="ARBA00022989"/>
    </source>
</evidence>
<evidence type="ECO:0000256" key="4">
    <source>
        <dbReference type="ARBA" id="ARBA00022801"/>
    </source>
</evidence>
<dbReference type="Pfam" id="PF01694">
    <property type="entry name" value="Rhomboid"/>
    <property type="match status" value="1"/>
</dbReference>
<feature type="transmembrane region" description="Helical" evidence="7">
    <location>
        <begin position="151"/>
        <end position="168"/>
    </location>
</feature>
<name>A0ABU6N5S0_9BACI</name>
<keyword evidence="3 7" id="KW-0812">Transmembrane</keyword>
<evidence type="ECO:0000256" key="1">
    <source>
        <dbReference type="ARBA" id="ARBA00004141"/>
    </source>
</evidence>
<feature type="transmembrane region" description="Helical" evidence="7">
    <location>
        <begin position="222"/>
        <end position="240"/>
    </location>
</feature>
<dbReference type="InterPro" id="IPR050925">
    <property type="entry name" value="Rhomboid_protease_S54"/>
</dbReference>
<dbReference type="EMBL" id="JARMQG010000032">
    <property type="protein sequence ID" value="MED3561553.1"/>
    <property type="molecule type" value="Genomic_DNA"/>
</dbReference>
<dbReference type="PANTHER" id="PTHR43731">
    <property type="entry name" value="RHOMBOID PROTEASE"/>
    <property type="match status" value="1"/>
</dbReference>
<dbReference type="InterPro" id="IPR022764">
    <property type="entry name" value="Peptidase_S54_rhomboid_dom"/>
</dbReference>
<dbReference type="GO" id="GO:0008233">
    <property type="term" value="F:peptidase activity"/>
    <property type="evidence" value="ECO:0007669"/>
    <property type="project" value="UniProtKB-KW"/>
</dbReference>
<evidence type="ECO:0000256" key="7">
    <source>
        <dbReference type="SAM" id="Phobius"/>
    </source>
</evidence>
<feature type="domain" description="Peptidase S54 rhomboid" evidence="8">
    <location>
        <begin position="56"/>
        <end position="190"/>
    </location>
</feature>
<dbReference type="SUPFAM" id="SSF144091">
    <property type="entry name" value="Rhomboid-like"/>
    <property type="match status" value="1"/>
</dbReference>
<keyword evidence="6 7" id="KW-0472">Membrane</keyword>
<dbReference type="RefSeq" id="WP_327966435.1">
    <property type="nucleotide sequence ID" value="NZ_JARMQG010000032.1"/>
</dbReference>
<reference evidence="9 10" key="1">
    <citation type="submission" date="2023-03" db="EMBL/GenBank/DDBJ databases">
        <title>Bacillus Genome Sequencing.</title>
        <authorList>
            <person name="Dunlap C."/>
        </authorList>
    </citation>
    <scope>NUCLEOTIDE SEQUENCE [LARGE SCALE GENOMIC DNA]</scope>
    <source>
        <strain evidence="9 10">B-14544</strain>
    </source>
</reference>
<feature type="transmembrane region" description="Helical" evidence="7">
    <location>
        <begin position="121"/>
        <end position="142"/>
    </location>
</feature>
<dbReference type="Gene3D" id="1.20.1540.10">
    <property type="entry name" value="Rhomboid-like"/>
    <property type="match status" value="1"/>
</dbReference>
<comment type="similarity">
    <text evidence="2">Belongs to the peptidase S54 family.</text>
</comment>
<comment type="subcellular location">
    <subcellularLocation>
        <location evidence="1">Membrane</location>
        <topology evidence="1">Multi-pass membrane protein</topology>
    </subcellularLocation>
</comment>
<dbReference type="PANTHER" id="PTHR43731:SF14">
    <property type="entry name" value="PRESENILIN-ASSOCIATED RHOMBOID-LIKE PROTEIN, MITOCHONDRIAL"/>
    <property type="match status" value="1"/>
</dbReference>